<accession>A0A0G4IMF5</accession>
<organism evidence="1 3">
    <name type="scientific">Plasmodiophora brassicae</name>
    <name type="common">Clubroot disease agent</name>
    <dbReference type="NCBI Taxonomy" id="37360"/>
    <lineage>
        <taxon>Eukaryota</taxon>
        <taxon>Sar</taxon>
        <taxon>Rhizaria</taxon>
        <taxon>Endomyxa</taxon>
        <taxon>Phytomyxea</taxon>
        <taxon>Plasmodiophorida</taxon>
        <taxon>Plasmodiophoridae</taxon>
        <taxon>Plasmodiophora</taxon>
    </lineage>
</organism>
<evidence type="ECO:0000313" key="2">
    <source>
        <dbReference type="EMBL" id="SPQ99213.1"/>
    </source>
</evidence>
<keyword evidence="2" id="KW-0496">Mitochondrion</keyword>
<sequence>MSIVAGDLVGYSATSSSGSTVVTICEVVGVRPDVVLRDLAQNLRQVNVDLGRLRRVTPSTAPAPRPETLSLALWNNEWGGLRRQWALSYHACVLQRVDEDGYYVVKFEGEADTVRRLPKQIRLTNGKDVASCLAYDDRLPALTVDPNTVEPSVDPSHVPCPVTTVDLEDVEQVARGFAAEDVGDPLDPQEGYLSSAGFWHRWDSIKTMTGRAIAIAPYVLDY</sequence>
<name>A0A0G4IMF5_PLABS</name>
<keyword evidence="3" id="KW-1185">Reference proteome</keyword>
<reference evidence="1 3" key="1">
    <citation type="submission" date="2015-02" db="EMBL/GenBank/DDBJ databases">
        <authorList>
            <person name="Chooi Y.-H."/>
        </authorList>
    </citation>
    <scope>NUCLEOTIDE SEQUENCE [LARGE SCALE GENOMIC DNA]</scope>
    <source>
        <strain evidence="1">E3</strain>
    </source>
</reference>
<geneLocation type="mitochondrion" evidence="2"/>
<dbReference type="EMBL" id="CDSF01000057">
    <property type="protein sequence ID" value="CEO96277.1"/>
    <property type="molecule type" value="Genomic_DNA"/>
</dbReference>
<evidence type="ECO:0000313" key="3">
    <source>
        <dbReference type="Proteomes" id="UP000039324"/>
    </source>
</evidence>
<proteinExistence type="predicted"/>
<dbReference type="AlphaFoldDB" id="A0A0G4IMF5"/>
<gene>
    <name evidence="1" type="ORF">PBRA_004948</name>
    <name evidence="2" type="ORF">PLBR_LOCUS6428</name>
</gene>
<dbReference type="Proteomes" id="UP000290189">
    <property type="component" value="Unassembled WGS sequence"/>
</dbReference>
<dbReference type="EMBL" id="OVEO01000011">
    <property type="protein sequence ID" value="SPQ99213.1"/>
    <property type="molecule type" value="Genomic_DNA"/>
</dbReference>
<evidence type="ECO:0000313" key="1">
    <source>
        <dbReference type="EMBL" id="CEO96277.1"/>
    </source>
</evidence>
<evidence type="ECO:0000313" key="4">
    <source>
        <dbReference type="Proteomes" id="UP000290189"/>
    </source>
</evidence>
<reference evidence="2 4" key="2">
    <citation type="submission" date="2018-03" db="EMBL/GenBank/DDBJ databases">
        <authorList>
            <person name="Fogelqvist J."/>
        </authorList>
    </citation>
    <scope>NUCLEOTIDE SEQUENCE [LARGE SCALE GENOMIC DNA]</scope>
</reference>
<dbReference type="Proteomes" id="UP000039324">
    <property type="component" value="Unassembled WGS sequence"/>
</dbReference>
<protein>
    <submittedName>
        <fullName evidence="1">Uncharacterized protein</fullName>
    </submittedName>
</protein>